<dbReference type="RefSeq" id="XP_046005928.1">
    <property type="nucleotide sequence ID" value="XM_046157404.1"/>
</dbReference>
<sequence length="156" mass="17055">MEQQQALTDDSWGQRVEEMGAQVPITTQLPCGLEGIECAEPHQREDEFPISAGNQPSQIHLAGETLTMGAQGQDQVEHVGKVDYQALKVLPIGGESLMPVIDLMDNGLQTDTSQTAEDVPLVVPIEGEFKTIRPPQTDQCGTQQVESTDENSWGRR</sequence>
<evidence type="ECO:0000256" key="1">
    <source>
        <dbReference type="SAM" id="MobiDB-lite"/>
    </source>
</evidence>
<name>A0A9P8XUR5_9PEZI</name>
<comment type="caution">
    <text evidence="2">The sequence shown here is derived from an EMBL/GenBank/DDBJ whole genome shotgun (WGS) entry which is preliminary data.</text>
</comment>
<dbReference type="AlphaFoldDB" id="A0A9P8XUR5"/>
<dbReference type="Proteomes" id="UP000756346">
    <property type="component" value="Unassembled WGS sequence"/>
</dbReference>
<proteinExistence type="predicted"/>
<accession>A0A9P8XUR5</accession>
<keyword evidence="3" id="KW-1185">Reference proteome</keyword>
<organism evidence="2 3">
    <name type="scientific">Microdochium trichocladiopsis</name>
    <dbReference type="NCBI Taxonomy" id="1682393"/>
    <lineage>
        <taxon>Eukaryota</taxon>
        <taxon>Fungi</taxon>
        <taxon>Dikarya</taxon>
        <taxon>Ascomycota</taxon>
        <taxon>Pezizomycotina</taxon>
        <taxon>Sordariomycetes</taxon>
        <taxon>Xylariomycetidae</taxon>
        <taxon>Xylariales</taxon>
        <taxon>Microdochiaceae</taxon>
        <taxon>Microdochium</taxon>
    </lineage>
</organism>
<reference evidence="2" key="1">
    <citation type="journal article" date="2021" name="Nat. Commun.">
        <title>Genetic determinants of endophytism in the Arabidopsis root mycobiome.</title>
        <authorList>
            <person name="Mesny F."/>
            <person name="Miyauchi S."/>
            <person name="Thiergart T."/>
            <person name="Pickel B."/>
            <person name="Atanasova L."/>
            <person name="Karlsson M."/>
            <person name="Huettel B."/>
            <person name="Barry K.W."/>
            <person name="Haridas S."/>
            <person name="Chen C."/>
            <person name="Bauer D."/>
            <person name="Andreopoulos W."/>
            <person name="Pangilinan J."/>
            <person name="LaButti K."/>
            <person name="Riley R."/>
            <person name="Lipzen A."/>
            <person name="Clum A."/>
            <person name="Drula E."/>
            <person name="Henrissat B."/>
            <person name="Kohler A."/>
            <person name="Grigoriev I.V."/>
            <person name="Martin F.M."/>
            <person name="Hacquard S."/>
        </authorList>
    </citation>
    <scope>NUCLEOTIDE SEQUENCE</scope>
    <source>
        <strain evidence="2">MPI-CAGE-CH-0230</strain>
    </source>
</reference>
<evidence type="ECO:0000313" key="2">
    <source>
        <dbReference type="EMBL" id="KAH7016304.1"/>
    </source>
</evidence>
<evidence type="ECO:0000313" key="3">
    <source>
        <dbReference type="Proteomes" id="UP000756346"/>
    </source>
</evidence>
<dbReference type="EMBL" id="JAGTJQ010000012">
    <property type="protein sequence ID" value="KAH7016304.1"/>
    <property type="molecule type" value="Genomic_DNA"/>
</dbReference>
<protein>
    <submittedName>
        <fullName evidence="2">Uncharacterized protein</fullName>
    </submittedName>
</protein>
<gene>
    <name evidence="2" type="ORF">B0I36DRAFT_355118</name>
</gene>
<dbReference type="GeneID" id="70186950"/>
<feature type="region of interest" description="Disordered" evidence="1">
    <location>
        <begin position="129"/>
        <end position="156"/>
    </location>
</feature>
<feature type="compositionally biased region" description="Polar residues" evidence="1">
    <location>
        <begin position="134"/>
        <end position="146"/>
    </location>
</feature>